<comment type="caution">
    <text evidence="1">The sequence shown here is derived from an EMBL/GenBank/DDBJ whole genome shotgun (WGS) entry which is preliminary data.</text>
</comment>
<protein>
    <submittedName>
        <fullName evidence="1">Uncharacterized protein</fullName>
    </submittedName>
</protein>
<organism evidence="1 2">
    <name type="scientific">Taklimakanibacter albus</name>
    <dbReference type="NCBI Taxonomy" id="2800327"/>
    <lineage>
        <taxon>Bacteria</taxon>
        <taxon>Pseudomonadati</taxon>
        <taxon>Pseudomonadota</taxon>
        <taxon>Alphaproteobacteria</taxon>
        <taxon>Hyphomicrobiales</taxon>
        <taxon>Aestuariivirgaceae</taxon>
        <taxon>Taklimakanibacter</taxon>
    </lineage>
</organism>
<reference evidence="1" key="1">
    <citation type="submission" date="2021-01" db="EMBL/GenBank/DDBJ databases">
        <authorList>
            <person name="Sun Q."/>
        </authorList>
    </citation>
    <scope>NUCLEOTIDE SEQUENCE</scope>
    <source>
        <strain evidence="1">YIM B02566</strain>
    </source>
</reference>
<accession>A0ACC5R9Y3</accession>
<keyword evidence="2" id="KW-1185">Reference proteome</keyword>
<gene>
    <name evidence="1" type="ORF">JHL16_22830</name>
</gene>
<proteinExistence type="predicted"/>
<evidence type="ECO:0000313" key="1">
    <source>
        <dbReference type="EMBL" id="MBK1869213.1"/>
    </source>
</evidence>
<sequence>MAKQITEGPPAPGTAPWAPQIVYAPLPRWPVVIPLGLLAALAAAIWLLMERGLLTPLAHLTG</sequence>
<evidence type="ECO:0000313" key="2">
    <source>
        <dbReference type="Proteomes" id="UP000616151"/>
    </source>
</evidence>
<name>A0ACC5R9Y3_9HYPH</name>
<dbReference type="EMBL" id="JAENHL010000007">
    <property type="protein sequence ID" value="MBK1869213.1"/>
    <property type="molecule type" value="Genomic_DNA"/>
</dbReference>
<dbReference type="Proteomes" id="UP000616151">
    <property type="component" value="Unassembled WGS sequence"/>
</dbReference>